<keyword evidence="14" id="KW-1185">Reference proteome</keyword>
<evidence type="ECO:0000259" key="12">
    <source>
        <dbReference type="PROSITE" id="PS50067"/>
    </source>
</evidence>
<dbReference type="PANTHER" id="PTHR47969:SF21">
    <property type="entry name" value="KINESIN-LIKE PROTEIN"/>
    <property type="match status" value="1"/>
</dbReference>
<dbReference type="Proteomes" id="UP001497623">
    <property type="component" value="Unassembled WGS sequence"/>
</dbReference>
<evidence type="ECO:0000256" key="7">
    <source>
        <dbReference type="ARBA" id="ARBA00023175"/>
    </source>
</evidence>
<organism evidence="13 14">
    <name type="scientific">Meganyctiphanes norvegica</name>
    <name type="common">Northern krill</name>
    <name type="synonym">Thysanopoda norvegica</name>
    <dbReference type="NCBI Taxonomy" id="48144"/>
    <lineage>
        <taxon>Eukaryota</taxon>
        <taxon>Metazoa</taxon>
        <taxon>Ecdysozoa</taxon>
        <taxon>Arthropoda</taxon>
        <taxon>Crustacea</taxon>
        <taxon>Multicrustacea</taxon>
        <taxon>Malacostraca</taxon>
        <taxon>Eumalacostraca</taxon>
        <taxon>Eucarida</taxon>
        <taxon>Euphausiacea</taxon>
        <taxon>Euphausiidae</taxon>
        <taxon>Meganyctiphanes</taxon>
    </lineage>
</organism>
<feature type="compositionally biased region" description="Polar residues" evidence="11">
    <location>
        <begin position="651"/>
        <end position="661"/>
    </location>
</feature>
<evidence type="ECO:0000313" key="14">
    <source>
        <dbReference type="Proteomes" id="UP001497623"/>
    </source>
</evidence>
<reference evidence="13 14" key="1">
    <citation type="submission" date="2024-05" db="EMBL/GenBank/DDBJ databases">
        <authorList>
            <person name="Wallberg A."/>
        </authorList>
    </citation>
    <scope>NUCLEOTIDE SEQUENCE [LARGE SCALE GENOMIC DNA]</scope>
</reference>
<feature type="region of interest" description="Disordered" evidence="11">
    <location>
        <begin position="651"/>
        <end position="684"/>
    </location>
</feature>
<dbReference type="InterPro" id="IPR027417">
    <property type="entry name" value="P-loop_NTPase"/>
</dbReference>
<keyword evidence="7" id="KW-0505">Motor protein</keyword>
<dbReference type="GO" id="GO:0003777">
    <property type="term" value="F:microtubule motor activity"/>
    <property type="evidence" value="ECO:0007669"/>
    <property type="project" value="InterPro"/>
</dbReference>
<feature type="region of interest" description="Disordered" evidence="11">
    <location>
        <begin position="129"/>
        <end position="153"/>
    </location>
</feature>
<evidence type="ECO:0000256" key="11">
    <source>
        <dbReference type="SAM" id="MobiDB-lite"/>
    </source>
</evidence>
<feature type="non-terminal residue" evidence="13">
    <location>
        <position position="684"/>
    </location>
</feature>
<evidence type="ECO:0000256" key="5">
    <source>
        <dbReference type="ARBA" id="ARBA00022840"/>
    </source>
</evidence>
<dbReference type="GO" id="GO:0007018">
    <property type="term" value="P:microtubule-based movement"/>
    <property type="evidence" value="ECO:0007669"/>
    <property type="project" value="InterPro"/>
</dbReference>
<dbReference type="Pfam" id="PF00225">
    <property type="entry name" value="Kinesin"/>
    <property type="match status" value="1"/>
</dbReference>
<dbReference type="InterPro" id="IPR027640">
    <property type="entry name" value="Kinesin-like_fam"/>
</dbReference>
<dbReference type="PANTHER" id="PTHR47969">
    <property type="entry name" value="CHROMOSOME-ASSOCIATED KINESIN KIF4A-RELATED"/>
    <property type="match status" value="1"/>
</dbReference>
<comment type="caution">
    <text evidence="13">The sequence shown here is derived from an EMBL/GenBank/DDBJ whole genome shotgun (WGS) entry which is preliminary data.</text>
</comment>
<accession>A0AAV2RVG8</accession>
<evidence type="ECO:0000256" key="1">
    <source>
        <dbReference type="ARBA" id="ARBA00004245"/>
    </source>
</evidence>
<keyword evidence="6 10" id="KW-0175">Coiled coil</keyword>
<dbReference type="GO" id="GO:0005524">
    <property type="term" value="F:ATP binding"/>
    <property type="evidence" value="ECO:0007669"/>
    <property type="project" value="UniProtKB-KW"/>
</dbReference>
<keyword evidence="3" id="KW-0493">Microtubule</keyword>
<comment type="caution">
    <text evidence="9">Lacks conserved residue(s) required for the propagation of feature annotation.</text>
</comment>
<comment type="subcellular location">
    <subcellularLocation>
        <location evidence="1">Cytoplasm</location>
        <location evidence="1">Cytoskeleton</location>
    </subcellularLocation>
</comment>
<dbReference type="GO" id="GO:0008017">
    <property type="term" value="F:microtubule binding"/>
    <property type="evidence" value="ECO:0007669"/>
    <property type="project" value="InterPro"/>
</dbReference>
<dbReference type="GO" id="GO:0005874">
    <property type="term" value="C:microtubule"/>
    <property type="evidence" value="ECO:0007669"/>
    <property type="project" value="UniProtKB-KW"/>
</dbReference>
<dbReference type="SUPFAM" id="SSF52540">
    <property type="entry name" value="P-loop containing nucleoside triphosphate hydrolases"/>
    <property type="match status" value="1"/>
</dbReference>
<feature type="coiled-coil region" evidence="10">
    <location>
        <begin position="357"/>
        <end position="578"/>
    </location>
</feature>
<dbReference type="PRINTS" id="PR00380">
    <property type="entry name" value="KINESINHEAVY"/>
</dbReference>
<keyword evidence="5" id="KW-0067">ATP-binding</keyword>
<evidence type="ECO:0000313" key="13">
    <source>
        <dbReference type="EMBL" id="CAL4146750.1"/>
    </source>
</evidence>
<dbReference type="SMART" id="SM00129">
    <property type="entry name" value="KISc"/>
    <property type="match status" value="1"/>
</dbReference>
<name>A0AAV2RVG8_MEGNR</name>
<evidence type="ECO:0000256" key="9">
    <source>
        <dbReference type="PROSITE-ProRule" id="PRU00283"/>
    </source>
</evidence>
<feature type="compositionally biased region" description="Basic residues" evidence="11">
    <location>
        <begin position="662"/>
        <end position="684"/>
    </location>
</feature>
<evidence type="ECO:0000256" key="10">
    <source>
        <dbReference type="SAM" id="Coils"/>
    </source>
</evidence>
<dbReference type="AlphaFoldDB" id="A0AAV2RVG8"/>
<feature type="domain" description="Kinesin motor" evidence="12">
    <location>
        <begin position="214"/>
        <end position="346"/>
    </location>
</feature>
<evidence type="ECO:0000256" key="2">
    <source>
        <dbReference type="ARBA" id="ARBA00022490"/>
    </source>
</evidence>
<keyword evidence="4" id="KW-0547">Nucleotide-binding</keyword>
<evidence type="ECO:0000256" key="8">
    <source>
        <dbReference type="ARBA" id="ARBA00023212"/>
    </source>
</evidence>
<sequence>MDSEGQLMEVALDGLHYLVESPRGCGKAERKEHLEEPVDWDVIVCVLEVQRPGRKERMAPIIFLYECTLREESRSVGLLGGLSQYPTESVEESFLGTMKEYLQPGVGDHHVQEGVRNHHILDVHQVQSDHHMQCGGPASGREEDNRFLSKSSSSETEGALDAISEAVKKEKIKSEKMMSVIVGDLLSTVTASYALKVHAIGFGHKPKAIKKKTLNLSPSRSRSISAITFSRSLRANRGRYHSFTECLQIFHTCGSERQSKTGATGMRLKEASKINLSLSTLGNVISALVDGRSTHIPYRNSKLTRLLQDSLGGNSKTVMCANIGPANYNYDETISTLRYANRAKNICNKAKVNEDPKDALLRKLQEEIRALRDKMDEEGDVEEESDDEYIEEGEIANNEKPKKKKKKLKEEEVEAIRKKIEEERRMLAEHKDMAEEERDRIKADLDRHEKEVKKAQKEHDALKQKLQGLERKILVGGENLLEKAEEQERMLEDSAKELEERRKHEEQLRQAITKKEAERIDMEERYNSLQEEAAGKTRKLKKVWTLLMAAKSELGDMQAEHQREMEALLESVRHLSREHKLHQLIIDSFIPFEYQEMIERYVHWNEDIGEWQLKCVAYTGNNMRKSLNNGDSDKENANCEGDMWNVYHSYSPSAYTSPQQKKPSRKRSGIPRPKNSRSGKKNEK</sequence>
<keyword evidence="2" id="KW-0963">Cytoplasm</keyword>
<gene>
    <name evidence="13" type="ORF">MNOR_LOCUS29915</name>
</gene>
<evidence type="ECO:0000256" key="3">
    <source>
        <dbReference type="ARBA" id="ARBA00022701"/>
    </source>
</evidence>
<dbReference type="InterPro" id="IPR001752">
    <property type="entry name" value="Kinesin_motor_dom"/>
</dbReference>
<evidence type="ECO:0000256" key="6">
    <source>
        <dbReference type="ARBA" id="ARBA00023054"/>
    </source>
</evidence>
<comment type="similarity">
    <text evidence="9">Belongs to the TRAFAC class myosin-kinesin ATPase superfamily. Kinesin family.</text>
</comment>
<dbReference type="PROSITE" id="PS50067">
    <property type="entry name" value="KINESIN_MOTOR_2"/>
    <property type="match status" value="1"/>
</dbReference>
<dbReference type="Gene3D" id="3.40.850.10">
    <property type="entry name" value="Kinesin motor domain"/>
    <property type="match status" value="1"/>
</dbReference>
<dbReference type="InterPro" id="IPR036961">
    <property type="entry name" value="Kinesin_motor_dom_sf"/>
</dbReference>
<evidence type="ECO:0000256" key="4">
    <source>
        <dbReference type="ARBA" id="ARBA00022741"/>
    </source>
</evidence>
<dbReference type="EMBL" id="CAXKWB010035575">
    <property type="protein sequence ID" value="CAL4146750.1"/>
    <property type="molecule type" value="Genomic_DNA"/>
</dbReference>
<protein>
    <recommendedName>
        <fullName evidence="12">Kinesin motor domain-containing protein</fullName>
    </recommendedName>
</protein>
<keyword evidence="8" id="KW-0206">Cytoskeleton</keyword>
<proteinExistence type="inferred from homology"/>